<feature type="region of interest" description="Disordered" evidence="1">
    <location>
        <begin position="1"/>
        <end position="21"/>
    </location>
</feature>
<keyword evidence="4" id="KW-1185">Reference proteome</keyword>
<evidence type="ECO:0000313" key="3">
    <source>
        <dbReference type="EMBL" id="APY89958.1"/>
    </source>
</evidence>
<sequence>MLGGTVKAGSRTKLQKDSANTSRYAIDSVELEQVAPKTDPDPGAYVVPARFDHQDVQNALDKVRMHTSGKLRGVHLPAGDYGTSNKLFEPELVVRGSTAQLPPTA</sequence>
<evidence type="ECO:0000256" key="1">
    <source>
        <dbReference type="SAM" id="MobiDB-lite"/>
    </source>
</evidence>
<dbReference type="Proteomes" id="UP000187191">
    <property type="component" value="Chromosome"/>
</dbReference>
<proteinExistence type="predicted"/>
<gene>
    <name evidence="3" type="ORF">A7J05_33595</name>
</gene>
<reference evidence="3 4" key="1">
    <citation type="submission" date="2016-05" db="EMBL/GenBank/DDBJ databases">
        <authorList>
            <person name="Gu J."/>
        </authorList>
    </citation>
    <scope>NUCLEOTIDE SEQUENCE [LARGE SCALE GENOMIC DNA]</scope>
    <source>
        <strain evidence="3 4">ACCC40021</strain>
    </source>
</reference>
<feature type="domain" description="CBM6/CBM35/CBM36-like 1" evidence="2">
    <location>
        <begin position="1"/>
        <end position="34"/>
    </location>
</feature>
<accession>A0ABM6H1Q5</accession>
<organism evidence="3 4">
    <name type="scientific">Streptomyces alfalfae</name>
    <dbReference type="NCBI Taxonomy" id="1642299"/>
    <lineage>
        <taxon>Bacteria</taxon>
        <taxon>Bacillati</taxon>
        <taxon>Actinomycetota</taxon>
        <taxon>Actinomycetes</taxon>
        <taxon>Kitasatosporales</taxon>
        <taxon>Streptomycetaceae</taxon>
        <taxon>Streptomyces</taxon>
    </lineage>
</organism>
<protein>
    <recommendedName>
        <fullName evidence="2">CBM6/CBM35/CBM36-like 1 domain-containing protein</fullName>
    </recommendedName>
</protein>
<dbReference type="InterPro" id="IPR033801">
    <property type="entry name" value="CBM6-CBM35-CBM36-like_1"/>
</dbReference>
<dbReference type="Pfam" id="PF22815">
    <property type="entry name" value="CatAgl_D1"/>
    <property type="match status" value="1"/>
</dbReference>
<name>A0ABM6H1Q5_9ACTN</name>
<evidence type="ECO:0000313" key="4">
    <source>
        <dbReference type="Proteomes" id="UP000187191"/>
    </source>
</evidence>
<evidence type="ECO:0000259" key="2">
    <source>
        <dbReference type="Pfam" id="PF22815"/>
    </source>
</evidence>
<dbReference type="EMBL" id="CP015588">
    <property type="protein sequence ID" value="APY89958.1"/>
    <property type="molecule type" value="Genomic_DNA"/>
</dbReference>